<dbReference type="Pfam" id="PF08590">
    <property type="entry name" value="DUF1771"/>
    <property type="match status" value="1"/>
</dbReference>
<proteinExistence type="predicted"/>
<dbReference type="InterPro" id="IPR002625">
    <property type="entry name" value="Smr_dom"/>
</dbReference>
<dbReference type="PROSITE" id="PS50828">
    <property type="entry name" value="SMR"/>
    <property type="match status" value="1"/>
</dbReference>
<dbReference type="SMART" id="SM00463">
    <property type="entry name" value="SMR"/>
    <property type="match status" value="1"/>
</dbReference>
<feature type="region of interest" description="Disordered" evidence="1">
    <location>
        <begin position="183"/>
        <end position="224"/>
    </location>
</feature>
<dbReference type="PANTHER" id="PTHR47417">
    <property type="entry name" value="SMR DOMAIN-CONTAINING PROTEIN YPL199C"/>
    <property type="match status" value="1"/>
</dbReference>
<evidence type="ECO:0000259" key="2">
    <source>
        <dbReference type="PROSITE" id="PS50828"/>
    </source>
</evidence>
<feature type="compositionally biased region" description="Basic residues" evidence="1">
    <location>
        <begin position="187"/>
        <end position="196"/>
    </location>
</feature>
<feature type="region of interest" description="Disordered" evidence="1">
    <location>
        <begin position="1"/>
        <end position="58"/>
    </location>
</feature>
<dbReference type="InterPro" id="IPR053020">
    <property type="entry name" value="Smr_domain_protein"/>
</dbReference>
<feature type="compositionally biased region" description="Basic and acidic residues" evidence="1">
    <location>
        <begin position="18"/>
        <end position="43"/>
    </location>
</feature>
<reference evidence="3" key="1">
    <citation type="submission" date="2014-02" db="EMBL/GenBank/DDBJ databases">
        <authorList>
            <person name="Genoscope - CEA"/>
        </authorList>
    </citation>
    <scope>NUCLEOTIDE SEQUENCE</scope>
    <source>
        <strain evidence="3">LS3</strain>
    </source>
</reference>
<reference evidence="3" key="2">
    <citation type="submission" date="2014-06" db="EMBL/GenBank/DDBJ databases">
        <title>The complete genome of Blastobotrys (Arxula) adeninivorans LS3 - a yeast of biotechnological interest.</title>
        <authorList>
            <person name="Kunze G."/>
            <person name="Gaillardin C."/>
            <person name="Czernicka M."/>
            <person name="Durrens P."/>
            <person name="Martin T."/>
            <person name="Boer E."/>
            <person name="Gabaldon T."/>
            <person name="Cruz J."/>
            <person name="Talla E."/>
            <person name="Marck C."/>
            <person name="Goffeau A."/>
            <person name="Barbe V."/>
            <person name="Baret P."/>
            <person name="Baronian K."/>
            <person name="Beier S."/>
            <person name="Bleykasten C."/>
            <person name="Bode R."/>
            <person name="Casaregola S."/>
            <person name="Despons L."/>
            <person name="Fairhead C."/>
            <person name="Giersberg M."/>
            <person name="Gierski P."/>
            <person name="Hahnel U."/>
            <person name="Hartmann A."/>
            <person name="Jankowska D."/>
            <person name="Jubin C."/>
            <person name="Jung P."/>
            <person name="Lafontaine I."/>
            <person name="Leh-Louis V."/>
            <person name="Lemaire M."/>
            <person name="Marcet-Houben M."/>
            <person name="Mascher M."/>
            <person name="Morel G."/>
            <person name="Richard G.-F."/>
            <person name="Riechen J."/>
            <person name="Sacerdot C."/>
            <person name="Sarkar A."/>
            <person name="Savel G."/>
            <person name="Schacherer J."/>
            <person name="Sherman D."/>
            <person name="Straub M.-L."/>
            <person name="Stein N."/>
            <person name="Thierry A."/>
            <person name="Trautwein-Schult A."/>
            <person name="Westhof E."/>
            <person name="Worch S."/>
            <person name="Dujon B."/>
            <person name="Souciet J.-L."/>
            <person name="Wincker P."/>
            <person name="Scholz U."/>
            <person name="Neuveglise N."/>
        </authorList>
    </citation>
    <scope>NUCLEOTIDE SEQUENCE</scope>
    <source>
        <strain evidence="3">LS3</strain>
    </source>
</reference>
<dbReference type="PANTHER" id="PTHR47417:SF1">
    <property type="entry name" value="SMR DOMAIN-CONTAINING PROTEIN YPL199C"/>
    <property type="match status" value="1"/>
</dbReference>
<name>A0A060T823_BLAAD</name>
<dbReference type="AlphaFoldDB" id="A0A060T823"/>
<dbReference type="PhylomeDB" id="A0A060T823"/>
<dbReference type="Pfam" id="PF01713">
    <property type="entry name" value="Smr"/>
    <property type="match status" value="1"/>
</dbReference>
<accession>A0A060T823</accession>
<dbReference type="Gene3D" id="3.30.1370.110">
    <property type="match status" value="1"/>
</dbReference>
<sequence>MSSRTAHASQPHGGMDYNHAEDPEYKRLRDMANKEYERKKQLSEESQAAYKSGDGGEAKRLSELAQQHAQKMDDYNRQAAEWVFRANNADSAEDEIDLHGLYVKEAISMLQTRIDAARARGETHLDVIVGKGNHSQNHVAKIKPAVEDLCRQMNFKYALENGNSGVLVVDLTGPGGQVDWNQLAPRPNKKPSHKLQNHYQQQGAHYGQNQYSQQQQHHNNQQGGNDDVINILCGIFKIIRKCLN</sequence>
<evidence type="ECO:0000256" key="1">
    <source>
        <dbReference type="SAM" id="MobiDB-lite"/>
    </source>
</evidence>
<dbReference type="SUPFAM" id="SSF160443">
    <property type="entry name" value="SMR domain-like"/>
    <property type="match status" value="1"/>
</dbReference>
<feature type="compositionally biased region" description="Low complexity" evidence="1">
    <location>
        <begin position="205"/>
        <end position="224"/>
    </location>
</feature>
<dbReference type="InterPro" id="IPR013899">
    <property type="entry name" value="DUF1771"/>
</dbReference>
<dbReference type="EMBL" id="HG937694">
    <property type="protein sequence ID" value="CDP37250.1"/>
    <property type="molecule type" value="Genomic_DNA"/>
</dbReference>
<gene>
    <name evidence="3" type="ORF">GNLVRS02_ARAD1D07216g</name>
</gene>
<dbReference type="SMART" id="SM01162">
    <property type="entry name" value="DUF1771"/>
    <property type="match status" value="1"/>
</dbReference>
<protein>
    <submittedName>
        <fullName evidence="3">ARAD1D07216p</fullName>
    </submittedName>
</protein>
<feature type="domain" description="Smr" evidence="2">
    <location>
        <begin position="96"/>
        <end position="172"/>
    </location>
</feature>
<dbReference type="InterPro" id="IPR036063">
    <property type="entry name" value="Smr_dom_sf"/>
</dbReference>
<evidence type="ECO:0000313" key="3">
    <source>
        <dbReference type="EMBL" id="CDP37250.1"/>
    </source>
</evidence>
<organism evidence="3">
    <name type="scientific">Blastobotrys adeninivorans</name>
    <name type="common">Yeast</name>
    <name type="synonym">Arxula adeninivorans</name>
    <dbReference type="NCBI Taxonomy" id="409370"/>
    <lineage>
        <taxon>Eukaryota</taxon>
        <taxon>Fungi</taxon>
        <taxon>Dikarya</taxon>
        <taxon>Ascomycota</taxon>
        <taxon>Saccharomycotina</taxon>
        <taxon>Dipodascomycetes</taxon>
        <taxon>Dipodascales</taxon>
        <taxon>Trichomonascaceae</taxon>
        <taxon>Blastobotrys</taxon>
    </lineage>
</organism>